<dbReference type="Proteomes" id="UP000664480">
    <property type="component" value="Unassembled WGS sequence"/>
</dbReference>
<protein>
    <recommendedName>
        <fullName evidence="2">carbonic anhydrase</fullName>
        <ecNumber evidence="2">4.2.1.1</ecNumber>
    </recommendedName>
</protein>
<comment type="caution">
    <text evidence="6">The sequence shown here is derived from an EMBL/GenBank/DDBJ whole genome shotgun (WGS) entry which is preliminary data.</text>
</comment>
<name>A0ABS3CE27_9BACT</name>
<accession>A0ABS3CE27</accession>
<keyword evidence="3" id="KW-0862">Zinc</keyword>
<evidence type="ECO:0000256" key="2">
    <source>
        <dbReference type="ARBA" id="ARBA00012925"/>
    </source>
</evidence>
<evidence type="ECO:0000313" key="6">
    <source>
        <dbReference type="EMBL" id="MBN7815353.1"/>
    </source>
</evidence>
<keyword evidence="7" id="KW-1185">Reference proteome</keyword>
<evidence type="ECO:0000256" key="5">
    <source>
        <dbReference type="ARBA" id="ARBA00048348"/>
    </source>
</evidence>
<gene>
    <name evidence="6" type="ORF">J0A69_07945</name>
</gene>
<dbReference type="EMBL" id="JAFKCU010000002">
    <property type="protein sequence ID" value="MBN7815353.1"/>
    <property type="molecule type" value="Genomic_DNA"/>
</dbReference>
<proteinExistence type="inferred from homology"/>
<dbReference type="PANTHER" id="PTHR11002:SF51">
    <property type="entry name" value="CARBONIC ANHYDRASE"/>
    <property type="match status" value="1"/>
</dbReference>
<dbReference type="PROSITE" id="PS00704">
    <property type="entry name" value="PROK_CO2_ANHYDRASE_1"/>
    <property type="match status" value="1"/>
</dbReference>
<reference evidence="6 7" key="1">
    <citation type="submission" date="2021-03" db="EMBL/GenBank/DDBJ databases">
        <title>novel species isolated from a fishpond in China.</title>
        <authorList>
            <person name="Lu H."/>
            <person name="Cai Z."/>
        </authorList>
    </citation>
    <scope>NUCLEOTIDE SEQUENCE [LARGE SCALE GENOMIC DNA]</scope>
    <source>
        <strain evidence="6 7">YJ13C</strain>
    </source>
</reference>
<dbReference type="EC" id="4.2.1.1" evidence="2"/>
<dbReference type="CDD" id="cd00883">
    <property type="entry name" value="beta_CA_cladeA"/>
    <property type="match status" value="1"/>
</dbReference>
<dbReference type="InterPro" id="IPR036874">
    <property type="entry name" value="Carbonic_anhydrase_sf"/>
</dbReference>
<organism evidence="6 7">
    <name type="scientific">Algoriphagus pacificus</name>
    <dbReference type="NCBI Taxonomy" id="2811234"/>
    <lineage>
        <taxon>Bacteria</taxon>
        <taxon>Pseudomonadati</taxon>
        <taxon>Bacteroidota</taxon>
        <taxon>Cytophagia</taxon>
        <taxon>Cytophagales</taxon>
        <taxon>Cyclobacteriaceae</taxon>
        <taxon>Algoriphagus</taxon>
    </lineage>
</organism>
<dbReference type="SMART" id="SM00947">
    <property type="entry name" value="Pro_CA"/>
    <property type="match status" value="1"/>
</dbReference>
<comment type="catalytic activity">
    <reaction evidence="5">
        <text>hydrogencarbonate + H(+) = CO2 + H2O</text>
        <dbReference type="Rhea" id="RHEA:10748"/>
        <dbReference type="ChEBI" id="CHEBI:15377"/>
        <dbReference type="ChEBI" id="CHEBI:15378"/>
        <dbReference type="ChEBI" id="CHEBI:16526"/>
        <dbReference type="ChEBI" id="CHEBI:17544"/>
        <dbReference type="EC" id="4.2.1.1"/>
    </reaction>
</comment>
<sequence length="215" mass="24570">MNLYKQVFENNQKWVESKLELNPEYFENLAKGQSPEILYIGCSDSRVTAEEMTGIEPGQMFVHRNVANLVPNNDGNSAAVIEYAISHLRVKHIAVCGHYFCGGVKAAMQAQDLGILNPWLRNIRDVYRTHRVELNKIEDEDQRYKRLVELNVQEQCINVVKMASWQQRYLAESQPTVHGWVFDIESGNLIDLNIDFPTILKGIQEIYDLGAGDNS</sequence>
<dbReference type="Gene3D" id="3.40.1050.10">
    <property type="entry name" value="Carbonic anhydrase"/>
    <property type="match status" value="1"/>
</dbReference>
<dbReference type="InterPro" id="IPR015892">
    <property type="entry name" value="Carbonic_anhydrase_CS"/>
</dbReference>
<evidence type="ECO:0000256" key="1">
    <source>
        <dbReference type="ARBA" id="ARBA00006217"/>
    </source>
</evidence>
<dbReference type="InterPro" id="IPR001765">
    <property type="entry name" value="Carbonic_anhydrase"/>
</dbReference>
<keyword evidence="4" id="KW-0456">Lyase</keyword>
<evidence type="ECO:0000256" key="4">
    <source>
        <dbReference type="ARBA" id="ARBA00023239"/>
    </source>
</evidence>
<dbReference type="RefSeq" id="WP_206586031.1">
    <property type="nucleotide sequence ID" value="NZ_JAFKCU010000002.1"/>
</dbReference>
<evidence type="ECO:0000313" key="7">
    <source>
        <dbReference type="Proteomes" id="UP000664480"/>
    </source>
</evidence>
<dbReference type="SUPFAM" id="SSF53056">
    <property type="entry name" value="beta-carbonic anhydrase, cab"/>
    <property type="match status" value="1"/>
</dbReference>
<evidence type="ECO:0000256" key="3">
    <source>
        <dbReference type="ARBA" id="ARBA00022833"/>
    </source>
</evidence>
<dbReference type="Pfam" id="PF00484">
    <property type="entry name" value="Pro_CA"/>
    <property type="match status" value="1"/>
</dbReference>
<dbReference type="PANTHER" id="PTHR11002">
    <property type="entry name" value="CARBONIC ANHYDRASE"/>
    <property type="match status" value="1"/>
</dbReference>
<comment type="similarity">
    <text evidence="1">Belongs to the beta-class carbonic anhydrase family.</text>
</comment>